<organism evidence="2 3">
    <name type="scientific">Laccaria amethystina LaAM-08-1</name>
    <dbReference type="NCBI Taxonomy" id="1095629"/>
    <lineage>
        <taxon>Eukaryota</taxon>
        <taxon>Fungi</taxon>
        <taxon>Dikarya</taxon>
        <taxon>Basidiomycota</taxon>
        <taxon>Agaricomycotina</taxon>
        <taxon>Agaricomycetes</taxon>
        <taxon>Agaricomycetidae</taxon>
        <taxon>Agaricales</taxon>
        <taxon>Agaricineae</taxon>
        <taxon>Hydnangiaceae</taxon>
        <taxon>Laccaria</taxon>
    </lineage>
</organism>
<dbReference type="AlphaFoldDB" id="A0A0C9WXS5"/>
<evidence type="ECO:0000313" key="2">
    <source>
        <dbReference type="EMBL" id="KIJ97550.1"/>
    </source>
</evidence>
<dbReference type="OrthoDB" id="10570462at2759"/>
<sequence length="53" mass="6084">MDNLQPRALYEELGAWLIKMRLGQRWPLAGSTFITAFFCMVFMLVDSTWAVTG</sequence>
<evidence type="ECO:0000313" key="3">
    <source>
        <dbReference type="Proteomes" id="UP000054477"/>
    </source>
</evidence>
<gene>
    <name evidence="2" type="ORF">K443DRAFT_9820</name>
</gene>
<proteinExistence type="predicted"/>
<keyword evidence="1" id="KW-0812">Transmembrane</keyword>
<dbReference type="EMBL" id="KN838690">
    <property type="protein sequence ID" value="KIJ97550.1"/>
    <property type="molecule type" value="Genomic_DNA"/>
</dbReference>
<feature type="transmembrane region" description="Helical" evidence="1">
    <location>
        <begin position="26"/>
        <end position="45"/>
    </location>
</feature>
<accession>A0A0C9WXS5</accession>
<dbReference type="Proteomes" id="UP000054477">
    <property type="component" value="Unassembled WGS sequence"/>
</dbReference>
<keyword evidence="3" id="KW-1185">Reference proteome</keyword>
<evidence type="ECO:0000256" key="1">
    <source>
        <dbReference type="SAM" id="Phobius"/>
    </source>
</evidence>
<keyword evidence="1" id="KW-0472">Membrane</keyword>
<reference evidence="3" key="2">
    <citation type="submission" date="2015-01" db="EMBL/GenBank/DDBJ databases">
        <title>Evolutionary Origins and Diversification of the Mycorrhizal Mutualists.</title>
        <authorList>
            <consortium name="DOE Joint Genome Institute"/>
            <consortium name="Mycorrhizal Genomics Consortium"/>
            <person name="Kohler A."/>
            <person name="Kuo A."/>
            <person name="Nagy L.G."/>
            <person name="Floudas D."/>
            <person name="Copeland A."/>
            <person name="Barry K.W."/>
            <person name="Cichocki N."/>
            <person name="Veneault-Fourrey C."/>
            <person name="LaButti K."/>
            <person name="Lindquist E.A."/>
            <person name="Lipzen A."/>
            <person name="Lundell T."/>
            <person name="Morin E."/>
            <person name="Murat C."/>
            <person name="Riley R."/>
            <person name="Ohm R."/>
            <person name="Sun H."/>
            <person name="Tunlid A."/>
            <person name="Henrissat B."/>
            <person name="Grigoriev I.V."/>
            <person name="Hibbett D.S."/>
            <person name="Martin F."/>
        </authorList>
    </citation>
    <scope>NUCLEOTIDE SEQUENCE [LARGE SCALE GENOMIC DNA]</scope>
    <source>
        <strain evidence="3">LaAM-08-1</strain>
    </source>
</reference>
<name>A0A0C9WXS5_9AGAR</name>
<dbReference type="HOGENOM" id="CLU_3069023_0_0_1"/>
<protein>
    <submittedName>
        <fullName evidence="2">Uncharacterized protein</fullName>
    </submittedName>
</protein>
<reference evidence="2 3" key="1">
    <citation type="submission" date="2014-04" db="EMBL/GenBank/DDBJ databases">
        <authorList>
            <consortium name="DOE Joint Genome Institute"/>
            <person name="Kuo A."/>
            <person name="Kohler A."/>
            <person name="Nagy L.G."/>
            <person name="Floudas D."/>
            <person name="Copeland A."/>
            <person name="Barry K.W."/>
            <person name="Cichocki N."/>
            <person name="Veneault-Fourrey C."/>
            <person name="LaButti K."/>
            <person name="Lindquist E.A."/>
            <person name="Lipzen A."/>
            <person name="Lundell T."/>
            <person name="Morin E."/>
            <person name="Murat C."/>
            <person name="Sun H."/>
            <person name="Tunlid A."/>
            <person name="Henrissat B."/>
            <person name="Grigoriev I.V."/>
            <person name="Hibbett D.S."/>
            <person name="Martin F."/>
            <person name="Nordberg H.P."/>
            <person name="Cantor M.N."/>
            <person name="Hua S.X."/>
        </authorList>
    </citation>
    <scope>NUCLEOTIDE SEQUENCE [LARGE SCALE GENOMIC DNA]</scope>
    <source>
        <strain evidence="2 3">LaAM-08-1</strain>
    </source>
</reference>
<keyword evidence="1" id="KW-1133">Transmembrane helix</keyword>